<dbReference type="EMBL" id="CP111024">
    <property type="protein sequence ID" value="WAR22787.1"/>
    <property type="molecule type" value="Genomic_DNA"/>
</dbReference>
<dbReference type="PROSITE" id="PS50922">
    <property type="entry name" value="TLC"/>
    <property type="match status" value="1"/>
</dbReference>
<feature type="transmembrane region" description="Helical" evidence="6">
    <location>
        <begin position="142"/>
        <end position="163"/>
    </location>
</feature>
<reference evidence="8" key="1">
    <citation type="submission" date="2022-11" db="EMBL/GenBank/DDBJ databases">
        <title>Centuries of genome instability and evolution in soft-shell clam transmissible cancer (bioRxiv).</title>
        <authorList>
            <person name="Hart S.F.M."/>
            <person name="Yonemitsu M.A."/>
            <person name="Giersch R.M."/>
            <person name="Beal B.F."/>
            <person name="Arriagada G."/>
            <person name="Davis B.W."/>
            <person name="Ostrander E.A."/>
            <person name="Goff S.P."/>
            <person name="Metzger M.J."/>
        </authorList>
    </citation>
    <scope>NUCLEOTIDE SEQUENCE</scope>
    <source>
        <strain evidence="8">MELC-2E11</strain>
        <tissue evidence="8">Siphon/mantle</tissue>
    </source>
</reference>
<evidence type="ECO:0000313" key="8">
    <source>
        <dbReference type="EMBL" id="WAR22787.1"/>
    </source>
</evidence>
<dbReference type="PANTHER" id="PTHR13439:SF0">
    <property type="entry name" value="TOPOISOMERASE I DAMAGE AFFECTED PROTEIN 4"/>
    <property type="match status" value="1"/>
</dbReference>
<proteinExistence type="predicted"/>
<dbReference type="PANTHER" id="PTHR13439">
    <property type="entry name" value="CT120 PROTEIN"/>
    <property type="match status" value="1"/>
</dbReference>
<keyword evidence="2 5" id="KW-0812">Transmembrane</keyword>
<comment type="subcellular location">
    <subcellularLocation>
        <location evidence="1">Membrane</location>
        <topology evidence="1">Multi-pass membrane protein</topology>
    </subcellularLocation>
</comment>
<feature type="domain" description="TLC" evidence="7">
    <location>
        <begin position="10"/>
        <end position="215"/>
    </location>
</feature>
<evidence type="ECO:0000256" key="3">
    <source>
        <dbReference type="ARBA" id="ARBA00022989"/>
    </source>
</evidence>
<dbReference type="Pfam" id="PF03798">
    <property type="entry name" value="TRAM_LAG1_CLN8"/>
    <property type="match status" value="1"/>
</dbReference>
<feature type="transmembrane region" description="Helical" evidence="6">
    <location>
        <begin position="183"/>
        <end position="204"/>
    </location>
</feature>
<evidence type="ECO:0000256" key="1">
    <source>
        <dbReference type="ARBA" id="ARBA00004141"/>
    </source>
</evidence>
<dbReference type="InterPro" id="IPR050846">
    <property type="entry name" value="TLCD"/>
</dbReference>
<accession>A0ABY7FMJ0</accession>
<organism evidence="8 10">
    <name type="scientific">Mya arenaria</name>
    <name type="common">Soft-shell clam</name>
    <dbReference type="NCBI Taxonomy" id="6604"/>
    <lineage>
        <taxon>Eukaryota</taxon>
        <taxon>Metazoa</taxon>
        <taxon>Spiralia</taxon>
        <taxon>Lophotrochozoa</taxon>
        <taxon>Mollusca</taxon>
        <taxon>Bivalvia</taxon>
        <taxon>Autobranchia</taxon>
        <taxon>Heteroconchia</taxon>
        <taxon>Euheterodonta</taxon>
        <taxon>Imparidentia</taxon>
        <taxon>Neoheterodontei</taxon>
        <taxon>Myida</taxon>
        <taxon>Myoidea</taxon>
        <taxon>Myidae</taxon>
        <taxon>Mya</taxon>
    </lineage>
</organism>
<dbReference type="SMART" id="SM00724">
    <property type="entry name" value="TLC"/>
    <property type="match status" value="1"/>
</dbReference>
<evidence type="ECO:0000259" key="7">
    <source>
        <dbReference type="PROSITE" id="PS50922"/>
    </source>
</evidence>
<keyword evidence="10" id="KW-1185">Reference proteome</keyword>
<dbReference type="EMBL" id="CP111024">
    <property type="protein sequence ID" value="WAR22825.1"/>
    <property type="molecule type" value="Genomic_DNA"/>
</dbReference>
<evidence type="ECO:0000256" key="2">
    <source>
        <dbReference type="ARBA" id="ARBA00022692"/>
    </source>
</evidence>
<protein>
    <submittedName>
        <fullName evidence="8">TLC4B-like protein</fullName>
    </submittedName>
</protein>
<evidence type="ECO:0000256" key="6">
    <source>
        <dbReference type="SAM" id="Phobius"/>
    </source>
</evidence>
<evidence type="ECO:0000256" key="5">
    <source>
        <dbReference type="PROSITE-ProRule" id="PRU00205"/>
    </source>
</evidence>
<sequence length="230" mass="26229">MGLEGLKLSEIPIDWSYYPVSGVSCLVGLLLYYIAVPAFNRVFIPRVFDLPIGKQIWWYSRADSKVVKTTCAILIGYMMADMIILVLNLNHIGDRSYVLHHAASAFGVYVFFANFRLMAEFSTVFVNNRWMLDALGMKSTRLYFWNGVVLTAVFFACRIVTLPPCWYLIYTIIGTDGFNRTEGARYVLVLSCIVLDTLNILWFYKLLKGVVKQLQKVDSNKNTVADLKSE</sequence>
<keyword evidence="3 6" id="KW-1133">Transmembrane helix</keyword>
<dbReference type="InterPro" id="IPR006634">
    <property type="entry name" value="TLC-dom"/>
</dbReference>
<evidence type="ECO:0000313" key="10">
    <source>
        <dbReference type="Proteomes" id="UP001164746"/>
    </source>
</evidence>
<feature type="transmembrane region" description="Helical" evidence="6">
    <location>
        <begin position="15"/>
        <end position="36"/>
    </location>
</feature>
<keyword evidence="4 5" id="KW-0472">Membrane</keyword>
<evidence type="ECO:0000313" key="9">
    <source>
        <dbReference type="EMBL" id="WAR22825.1"/>
    </source>
</evidence>
<gene>
    <name evidence="8" type="ORF">MAR_036456</name>
    <name evidence="9" type="ORF">MAR_036494</name>
</gene>
<evidence type="ECO:0000256" key="4">
    <source>
        <dbReference type="ARBA" id="ARBA00023136"/>
    </source>
</evidence>
<feature type="transmembrane region" description="Helical" evidence="6">
    <location>
        <begin position="66"/>
        <end position="87"/>
    </location>
</feature>
<feature type="transmembrane region" description="Helical" evidence="6">
    <location>
        <begin position="99"/>
        <end position="121"/>
    </location>
</feature>
<dbReference type="PROSITE" id="PS51257">
    <property type="entry name" value="PROKAR_LIPOPROTEIN"/>
    <property type="match status" value="1"/>
</dbReference>
<dbReference type="Proteomes" id="UP001164746">
    <property type="component" value="Chromosome 13"/>
</dbReference>
<name>A0ABY7FMJ0_MYAAR</name>